<dbReference type="Proteomes" id="UP001140076">
    <property type="component" value="Unassembled WGS sequence"/>
</dbReference>
<dbReference type="RefSeq" id="WP_270073665.1">
    <property type="nucleotide sequence ID" value="NZ_JAJAQC010000035.1"/>
</dbReference>
<organism evidence="9 10">
    <name type="scientific">Streptomonospora mangrovi</name>
    <dbReference type="NCBI Taxonomy" id="2883123"/>
    <lineage>
        <taxon>Bacteria</taxon>
        <taxon>Bacillati</taxon>
        <taxon>Actinomycetota</taxon>
        <taxon>Actinomycetes</taxon>
        <taxon>Streptosporangiales</taxon>
        <taxon>Nocardiopsidaceae</taxon>
        <taxon>Streptomonospora</taxon>
    </lineage>
</organism>
<dbReference type="GO" id="GO:0005886">
    <property type="term" value="C:plasma membrane"/>
    <property type="evidence" value="ECO:0007669"/>
    <property type="project" value="UniProtKB-SubCell"/>
</dbReference>
<keyword evidence="4 7" id="KW-1133">Transmembrane helix</keyword>
<comment type="caution">
    <text evidence="9">The sequence shown here is derived from an EMBL/GenBank/DDBJ whole genome shotgun (WGS) entry which is preliminary data.</text>
</comment>
<evidence type="ECO:0000256" key="6">
    <source>
        <dbReference type="SAM" id="MobiDB-lite"/>
    </source>
</evidence>
<evidence type="ECO:0000256" key="4">
    <source>
        <dbReference type="ARBA" id="ARBA00022989"/>
    </source>
</evidence>
<feature type="domain" description="RDD" evidence="8">
    <location>
        <begin position="72"/>
        <end position="222"/>
    </location>
</feature>
<dbReference type="Pfam" id="PF06271">
    <property type="entry name" value="RDD"/>
    <property type="match status" value="1"/>
</dbReference>
<sequence>MSYPPPYTGPDGRPPGAAVPPPYRGDTAAPPPYPGPDGPAAPPLRDPLPPYRTPVGAAGPVGPDSTGRRPLSDWWRRVAARLIDGVAITLPIAAVAFVVSLTFAGAQALSGGTSATSVSIIYGIVAFVLSVVYETVCVKRWRRTLGKHLLKLEVAPVRGAGRPGPIPVLSMVARGCVLNLPMLVTYSTGWSVTLLSAVTLACYLWPLWDRPNRQGVHDKVAGTVVVRTG</sequence>
<dbReference type="EMBL" id="JAJAQC010000035">
    <property type="protein sequence ID" value="MDA0566412.1"/>
    <property type="molecule type" value="Genomic_DNA"/>
</dbReference>
<keyword evidence="3 7" id="KW-0812">Transmembrane</keyword>
<keyword evidence="10" id="KW-1185">Reference proteome</keyword>
<gene>
    <name evidence="9" type="ORF">LG943_19125</name>
</gene>
<reference evidence="9" key="1">
    <citation type="submission" date="2021-10" db="EMBL/GenBank/DDBJ databases">
        <title>Streptomonospora sp. nov., isolated from mangrove soil.</title>
        <authorList>
            <person name="Chen X."/>
            <person name="Ge X."/>
            <person name="Liu W."/>
        </authorList>
    </citation>
    <scope>NUCLEOTIDE SEQUENCE</scope>
    <source>
        <strain evidence="9">S1-112</strain>
    </source>
</reference>
<evidence type="ECO:0000256" key="7">
    <source>
        <dbReference type="SAM" id="Phobius"/>
    </source>
</evidence>
<evidence type="ECO:0000256" key="3">
    <source>
        <dbReference type="ARBA" id="ARBA00022692"/>
    </source>
</evidence>
<comment type="subcellular location">
    <subcellularLocation>
        <location evidence="1">Cell membrane</location>
        <topology evidence="1">Multi-pass membrane protein</topology>
    </subcellularLocation>
</comment>
<keyword evidence="5 7" id="KW-0472">Membrane</keyword>
<accession>A0A9X3SFZ9</accession>
<dbReference type="PANTHER" id="PTHR36115">
    <property type="entry name" value="PROLINE-RICH ANTIGEN HOMOLOG-RELATED"/>
    <property type="match status" value="1"/>
</dbReference>
<evidence type="ECO:0000256" key="5">
    <source>
        <dbReference type="ARBA" id="ARBA00023136"/>
    </source>
</evidence>
<evidence type="ECO:0000256" key="2">
    <source>
        <dbReference type="ARBA" id="ARBA00022475"/>
    </source>
</evidence>
<feature type="transmembrane region" description="Helical" evidence="7">
    <location>
        <begin position="78"/>
        <end position="103"/>
    </location>
</feature>
<evidence type="ECO:0000256" key="1">
    <source>
        <dbReference type="ARBA" id="ARBA00004651"/>
    </source>
</evidence>
<evidence type="ECO:0000313" key="10">
    <source>
        <dbReference type="Proteomes" id="UP001140076"/>
    </source>
</evidence>
<protein>
    <submittedName>
        <fullName evidence="9">RDD family protein</fullName>
    </submittedName>
</protein>
<dbReference type="InterPro" id="IPR051791">
    <property type="entry name" value="Pra-immunoreactive"/>
</dbReference>
<dbReference type="AlphaFoldDB" id="A0A9X3SFZ9"/>
<dbReference type="InterPro" id="IPR010432">
    <property type="entry name" value="RDD"/>
</dbReference>
<feature type="region of interest" description="Disordered" evidence="6">
    <location>
        <begin position="1"/>
        <end position="70"/>
    </location>
</feature>
<proteinExistence type="predicted"/>
<feature type="transmembrane region" description="Helical" evidence="7">
    <location>
        <begin position="190"/>
        <end position="208"/>
    </location>
</feature>
<keyword evidence="2" id="KW-1003">Cell membrane</keyword>
<name>A0A9X3SFZ9_9ACTN</name>
<feature type="compositionally biased region" description="Pro residues" evidence="6">
    <location>
        <begin position="17"/>
        <end position="52"/>
    </location>
</feature>
<evidence type="ECO:0000313" key="9">
    <source>
        <dbReference type="EMBL" id="MDA0566412.1"/>
    </source>
</evidence>
<feature type="transmembrane region" description="Helical" evidence="7">
    <location>
        <begin position="115"/>
        <end position="133"/>
    </location>
</feature>
<evidence type="ECO:0000259" key="8">
    <source>
        <dbReference type="Pfam" id="PF06271"/>
    </source>
</evidence>